<sequence length="177" mass="19642">MPFRDLISRLDSKIGRKRQDRGEELHEGEDADNLEAPSTQGEHLRTAQDSSQPSSVDVSISKPVKGLRKATVSNRRQLTQAYQRRSTSNTEPSDYLYFGEGIKPADVSQSLLNRDRRKSANDAPEQLPTRTHSSSPSSGQDGSGFLRTELNTHTTQMGYSCLTYGGSLQYDYAETQG</sequence>
<keyword evidence="2" id="KW-1185">Reference proteome</keyword>
<dbReference type="EMBL" id="MU393604">
    <property type="protein sequence ID" value="KAI4859996.1"/>
    <property type="molecule type" value="Genomic_DNA"/>
</dbReference>
<evidence type="ECO:0000313" key="1">
    <source>
        <dbReference type="EMBL" id="KAI4859996.1"/>
    </source>
</evidence>
<gene>
    <name evidence="1" type="ORF">F4820DRAFT_130291</name>
</gene>
<proteinExistence type="predicted"/>
<protein>
    <submittedName>
        <fullName evidence="1">Uncharacterized protein</fullName>
    </submittedName>
</protein>
<reference evidence="1 2" key="1">
    <citation type="journal article" date="2022" name="New Phytol.">
        <title>Ecological generalism drives hyperdiversity of secondary metabolite gene clusters in xylarialean endophytes.</title>
        <authorList>
            <person name="Franco M.E.E."/>
            <person name="Wisecaver J.H."/>
            <person name="Arnold A.E."/>
            <person name="Ju Y.M."/>
            <person name="Slot J.C."/>
            <person name="Ahrendt S."/>
            <person name="Moore L.P."/>
            <person name="Eastman K.E."/>
            <person name="Scott K."/>
            <person name="Konkel Z."/>
            <person name="Mondo S.J."/>
            <person name="Kuo A."/>
            <person name="Hayes R.D."/>
            <person name="Haridas S."/>
            <person name="Andreopoulos B."/>
            <person name="Riley R."/>
            <person name="LaButti K."/>
            <person name="Pangilinan J."/>
            <person name="Lipzen A."/>
            <person name="Amirebrahimi M."/>
            <person name="Yan J."/>
            <person name="Adam C."/>
            <person name="Keymanesh K."/>
            <person name="Ng V."/>
            <person name="Louie K."/>
            <person name="Northen T."/>
            <person name="Drula E."/>
            <person name="Henrissat B."/>
            <person name="Hsieh H.M."/>
            <person name="Youens-Clark K."/>
            <person name="Lutzoni F."/>
            <person name="Miadlikowska J."/>
            <person name="Eastwood D.C."/>
            <person name="Hamelin R.C."/>
            <person name="Grigoriev I.V."/>
            <person name="U'Ren J.M."/>
        </authorList>
    </citation>
    <scope>NUCLEOTIDE SEQUENCE [LARGE SCALE GENOMIC DNA]</scope>
    <source>
        <strain evidence="1 2">CBS 119005</strain>
    </source>
</reference>
<organism evidence="1 2">
    <name type="scientific">Hypoxylon rubiginosum</name>
    <dbReference type="NCBI Taxonomy" id="110542"/>
    <lineage>
        <taxon>Eukaryota</taxon>
        <taxon>Fungi</taxon>
        <taxon>Dikarya</taxon>
        <taxon>Ascomycota</taxon>
        <taxon>Pezizomycotina</taxon>
        <taxon>Sordariomycetes</taxon>
        <taxon>Xylariomycetidae</taxon>
        <taxon>Xylariales</taxon>
        <taxon>Hypoxylaceae</taxon>
        <taxon>Hypoxylon</taxon>
    </lineage>
</organism>
<accession>A0ACB9YL77</accession>
<comment type="caution">
    <text evidence="1">The sequence shown here is derived from an EMBL/GenBank/DDBJ whole genome shotgun (WGS) entry which is preliminary data.</text>
</comment>
<dbReference type="Proteomes" id="UP001497700">
    <property type="component" value="Unassembled WGS sequence"/>
</dbReference>
<name>A0ACB9YL77_9PEZI</name>
<evidence type="ECO:0000313" key="2">
    <source>
        <dbReference type="Proteomes" id="UP001497700"/>
    </source>
</evidence>